<sequence length="336" mass="36048">MVSVLLVNDDGPPGPESPYVYGLFHHLTHALGWTVKVVLPSSQKSWIGKAYHITEITKGGYYYPCHPDGKGNTSAVSRPLKEGESAEWILLDGTPATCANIALHNLYPGQIDLVISGPNFGRNSSAAFTLSSGTIGAAMSSALSGIRSIAVSYGNVLRPTPTNLFEPAHVLSGKIIQNLWEHWGEDPGGLRNGEVDLYNVNIPMIQKLLDKDGLVVYWTNIWRNSYQRLFKPIPQSQPLATKPAIPPPGPDTLAKTESTTNYGVDASSDSIGNLAFKFAPDIQQLITPAISTIPIGSDGWAIAQGAASITALRASFAEADTNNASRDIAQVRTMKL</sequence>
<protein>
    <submittedName>
        <fullName evidence="2">Sure-like protein</fullName>
    </submittedName>
</protein>
<dbReference type="OMA" id="PENDWVV"/>
<dbReference type="Proteomes" id="UP000053558">
    <property type="component" value="Unassembled WGS sequence"/>
</dbReference>
<evidence type="ECO:0000313" key="2">
    <source>
        <dbReference type="EMBL" id="EIW86685.1"/>
    </source>
</evidence>
<dbReference type="KEGG" id="cput:CONPUDRAFT_78963"/>
<name>A0A5M3N765_CONPW</name>
<reference evidence="3" key="1">
    <citation type="journal article" date="2012" name="Science">
        <title>The Paleozoic origin of enzymatic lignin decomposition reconstructed from 31 fungal genomes.</title>
        <authorList>
            <person name="Floudas D."/>
            <person name="Binder M."/>
            <person name="Riley R."/>
            <person name="Barry K."/>
            <person name="Blanchette R.A."/>
            <person name="Henrissat B."/>
            <person name="Martinez A.T."/>
            <person name="Otillar R."/>
            <person name="Spatafora J.W."/>
            <person name="Yadav J.S."/>
            <person name="Aerts A."/>
            <person name="Benoit I."/>
            <person name="Boyd A."/>
            <person name="Carlson A."/>
            <person name="Copeland A."/>
            <person name="Coutinho P.M."/>
            <person name="de Vries R.P."/>
            <person name="Ferreira P."/>
            <person name="Findley K."/>
            <person name="Foster B."/>
            <person name="Gaskell J."/>
            <person name="Glotzer D."/>
            <person name="Gorecki P."/>
            <person name="Heitman J."/>
            <person name="Hesse C."/>
            <person name="Hori C."/>
            <person name="Igarashi K."/>
            <person name="Jurgens J.A."/>
            <person name="Kallen N."/>
            <person name="Kersten P."/>
            <person name="Kohler A."/>
            <person name="Kuees U."/>
            <person name="Kumar T.K.A."/>
            <person name="Kuo A."/>
            <person name="LaButti K."/>
            <person name="Larrondo L.F."/>
            <person name="Lindquist E."/>
            <person name="Ling A."/>
            <person name="Lombard V."/>
            <person name="Lucas S."/>
            <person name="Lundell T."/>
            <person name="Martin R."/>
            <person name="McLaughlin D.J."/>
            <person name="Morgenstern I."/>
            <person name="Morin E."/>
            <person name="Murat C."/>
            <person name="Nagy L.G."/>
            <person name="Nolan M."/>
            <person name="Ohm R.A."/>
            <person name="Patyshakuliyeva A."/>
            <person name="Rokas A."/>
            <person name="Ruiz-Duenas F.J."/>
            <person name="Sabat G."/>
            <person name="Salamov A."/>
            <person name="Samejima M."/>
            <person name="Schmutz J."/>
            <person name="Slot J.C."/>
            <person name="St John F."/>
            <person name="Stenlid J."/>
            <person name="Sun H."/>
            <person name="Sun S."/>
            <person name="Syed K."/>
            <person name="Tsang A."/>
            <person name="Wiebenga A."/>
            <person name="Young D."/>
            <person name="Pisabarro A."/>
            <person name="Eastwood D.C."/>
            <person name="Martin F."/>
            <person name="Cullen D."/>
            <person name="Grigoriev I.V."/>
            <person name="Hibbett D.S."/>
        </authorList>
    </citation>
    <scope>NUCLEOTIDE SEQUENCE [LARGE SCALE GENOMIC DNA]</scope>
    <source>
        <strain evidence="3">RWD-64-598 SS2</strain>
    </source>
</reference>
<dbReference type="EMBL" id="JH711573">
    <property type="protein sequence ID" value="EIW86685.1"/>
    <property type="molecule type" value="Genomic_DNA"/>
</dbReference>
<dbReference type="OrthoDB" id="202825at2759"/>
<gene>
    <name evidence="2" type="ORF">CONPUDRAFT_78963</name>
</gene>
<proteinExistence type="predicted"/>
<dbReference type="SUPFAM" id="SSF64167">
    <property type="entry name" value="SurE-like"/>
    <property type="match status" value="1"/>
</dbReference>
<dbReference type="Gene3D" id="3.40.1210.10">
    <property type="entry name" value="Survival protein SurE-like phosphatase/nucleotidase"/>
    <property type="match status" value="1"/>
</dbReference>
<organism evidence="2 3">
    <name type="scientific">Coniophora puteana (strain RWD-64-598)</name>
    <name type="common">Brown rot fungus</name>
    <dbReference type="NCBI Taxonomy" id="741705"/>
    <lineage>
        <taxon>Eukaryota</taxon>
        <taxon>Fungi</taxon>
        <taxon>Dikarya</taxon>
        <taxon>Basidiomycota</taxon>
        <taxon>Agaricomycotina</taxon>
        <taxon>Agaricomycetes</taxon>
        <taxon>Agaricomycetidae</taxon>
        <taxon>Boletales</taxon>
        <taxon>Coniophorineae</taxon>
        <taxon>Coniophoraceae</taxon>
        <taxon>Coniophora</taxon>
    </lineage>
</organism>
<dbReference type="NCBIfam" id="TIGR00087">
    <property type="entry name" value="surE"/>
    <property type="match status" value="1"/>
</dbReference>
<evidence type="ECO:0000313" key="3">
    <source>
        <dbReference type="Proteomes" id="UP000053558"/>
    </source>
</evidence>
<dbReference type="RefSeq" id="XP_007762786.1">
    <property type="nucleotide sequence ID" value="XM_007764596.1"/>
</dbReference>
<dbReference type="PANTHER" id="PTHR47551:SF1">
    <property type="entry name" value="TUBULIN--TYROSINE LIGASE PBY1-RELATED"/>
    <property type="match status" value="1"/>
</dbReference>
<dbReference type="InterPro" id="IPR027746">
    <property type="entry name" value="TTL"/>
</dbReference>
<feature type="domain" description="Survival protein SurE-like phosphatase/nucleotidase" evidence="1">
    <location>
        <begin position="4"/>
        <end position="227"/>
    </location>
</feature>
<dbReference type="PANTHER" id="PTHR47551">
    <property type="entry name" value="TUBULIN--TYROSINE LIGASE PBY1-RELATED"/>
    <property type="match status" value="1"/>
</dbReference>
<dbReference type="InterPro" id="IPR002828">
    <property type="entry name" value="SurE-like_Pase/nucleotidase"/>
</dbReference>
<dbReference type="Pfam" id="PF01975">
    <property type="entry name" value="SurE"/>
    <property type="match status" value="1"/>
</dbReference>
<dbReference type="InterPro" id="IPR036523">
    <property type="entry name" value="SurE-like_sf"/>
</dbReference>
<keyword evidence="3" id="KW-1185">Reference proteome</keyword>
<comment type="caution">
    <text evidence="2">The sequence shown here is derived from an EMBL/GenBank/DDBJ whole genome shotgun (WGS) entry which is preliminary data.</text>
</comment>
<dbReference type="GO" id="GO:0016787">
    <property type="term" value="F:hydrolase activity"/>
    <property type="evidence" value="ECO:0007669"/>
    <property type="project" value="InterPro"/>
</dbReference>
<dbReference type="GeneID" id="19209842"/>
<dbReference type="GO" id="GO:0000932">
    <property type="term" value="C:P-body"/>
    <property type="evidence" value="ECO:0007669"/>
    <property type="project" value="TreeGrafter"/>
</dbReference>
<accession>A0A5M3N765</accession>
<dbReference type="AlphaFoldDB" id="A0A5M3N765"/>
<evidence type="ECO:0000259" key="1">
    <source>
        <dbReference type="Pfam" id="PF01975"/>
    </source>
</evidence>